<feature type="region of interest" description="Disordered" evidence="1">
    <location>
        <begin position="685"/>
        <end position="718"/>
    </location>
</feature>
<feature type="compositionally biased region" description="Low complexity" evidence="1">
    <location>
        <begin position="120"/>
        <end position="135"/>
    </location>
</feature>
<evidence type="ECO:0000259" key="2">
    <source>
        <dbReference type="Pfam" id="PF13638"/>
    </source>
</evidence>
<feature type="compositionally biased region" description="Polar residues" evidence="1">
    <location>
        <begin position="1156"/>
        <end position="1170"/>
    </location>
</feature>
<evidence type="ECO:0000313" key="4">
    <source>
        <dbReference type="Proteomes" id="UP000186136"/>
    </source>
</evidence>
<feature type="compositionally biased region" description="Acidic residues" evidence="1">
    <location>
        <begin position="1134"/>
        <end position="1154"/>
    </location>
</feature>
<feature type="domain" description="PIN" evidence="2">
    <location>
        <begin position="1222"/>
        <end position="1323"/>
    </location>
</feature>
<dbReference type="InterPro" id="IPR011990">
    <property type="entry name" value="TPR-like_helical_dom_sf"/>
</dbReference>
<feature type="compositionally biased region" description="Polar residues" evidence="1">
    <location>
        <begin position="265"/>
        <end position="309"/>
    </location>
</feature>
<reference evidence="3 4" key="1">
    <citation type="submission" date="2016-08" db="EMBL/GenBank/DDBJ databases">
        <title>Whole genome shotgun sequence of Pichia membranifaciens KS47-1.</title>
        <authorList>
            <person name="Konishi M."/>
            <person name="Ishida M."/>
            <person name="Arakawa T."/>
            <person name="Kato Y."/>
            <person name="Horiuchi J."/>
        </authorList>
    </citation>
    <scope>NUCLEOTIDE SEQUENCE [LARGE SCALE GENOMIC DNA]</scope>
    <source>
        <strain evidence="3 4">KS47-1</strain>
    </source>
</reference>
<dbReference type="Gene3D" id="3.40.50.1010">
    <property type="entry name" value="5'-nuclease"/>
    <property type="match status" value="1"/>
</dbReference>
<feature type="compositionally biased region" description="Low complexity" evidence="1">
    <location>
        <begin position="80"/>
        <end position="89"/>
    </location>
</feature>
<feature type="region of interest" description="Disordered" evidence="1">
    <location>
        <begin position="114"/>
        <end position="135"/>
    </location>
</feature>
<keyword evidence="4" id="KW-1185">Reference proteome</keyword>
<dbReference type="Proteomes" id="UP000186136">
    <property type="component" value="Unassembled WGS sequence"/>
</dbReference>
<comment type="caution">
    <text evidence="3">The sequence shown here is derived from an EMBL/GenBank/DDBJ whole genome shotgun (WGS) entry which is preliminary data.</text>
</comment>
<feature type="region of interest" description="Disordered" evidence="1">
    <location>
        <begin position="1134"/>
        <end position="1193"/>
    </location>
</feature>
<feature type="region of interest" description="Disordered" evidence="1">
    <location>
        <begin position="1380"/>
        <end position="1402"/>
    </location>
</feature>
<accession>A0A1Q2YB48</accession>
<protein>
    <recommendedName>
        <fullName evidence="2">PIN domain-containing protein</fullName>
    </recommendedName>
</protein>
<name>A0A1Q2YB48_9ASCO</name>
<feature type="compositionally biased region" description="Low complexity" evidence="1">
    <location>
        <begin position="1036"/>
        <end position="1050"/>
    </location>
</feature>
<organism evidence="3 4">
    <name type="scientific">Pichia membranifaciens</name>
    <dbReference type="NCBI Taxonomy" id="4926"/>
    <lineage>
        <taxon>Eukaryota</taxon>
        <taxon>Fungi</taxon>
        <taxon>Dikarya</taxon>
        <taxon>Ascomycota</taxon>
        <taxon>Saccharomycotina</taxon>
        <taxon>Pichiomycetes</taxon>
        <taxon>Pichiales</taxon>
        <taxon>Pichiaceae</taxon>
        <taxon>Pichia</taxon>
    </lineage>
</organism>
<proteinExistence type="predicted"/>
<evidence type="ECO:0000313" key="3">
    <source>
        <dbReference type="EMBL" id="GAV26731.1"/>
    </source>
</evidence>
<dbReference type="Pfam" id="PF13638">
    <property type="entry name" value="PIN_4"/>
    <property type="match status" value="1"/>
</dbReference>
<dbReference type="EMBL" id="BDGI01000003">
    <property type="protein sequence ID" value="GAV26731.1"/>
    <property type="molecule type" value="Genomic_DNA"/>
</dbReference>
<dbReference type="SUPFAM" id="SSF48452">
    <property type="entry name" value="TPR-like"/>
    <property type="match status" value="1"/>
</dbReference>
<dbReference type="OrthoDB" id="2017974at2759"/>
<feature type="compositionally biased region" description="Acidic residues" evidence="1">
    <location>
        <begin position="1017"/>
        <end position="1035"/>
    </location>
</feature>
<evidence type="ECO:0000256" key="1">
    <source>
        <dbReference type="SAM" id="MobiDB-lite"/>
    </source>
</evidence>
<feature type="compositionally biased region" description="Basic residues" evidence="1">
    <location>
        <begin position="687"/>
        <end position="697"/>
    </location>
</feature>
<feature type="region of interest" description="Disordered" evidence="1">
    <location>
        <begin position="70"/>
        <end position="94"/>
    </location>
</feature>
<feature type="region of interest" description="Disordered" evidence="1">
    <location>
        <begin position="1001"/>
        <end position="1051"/>
    </location>
</feature>
<feature type="compositionally biased region" description="Low complexity" evidence="1">
    <location>
        <begin position="700"/>
        <end position="713"/>
    </location>
</feature>
<sequence>MNIQNSAANNIDSPNIAANTELQNTNDNLNPSNNKANLQHIPDSTTTFNPSNLNTHASRRNRLQAIVKISPPVQQKRQNSHSSINNQSNKRSAYFPLTSTSSNLYYIPSQHIQSPVPYKQPSQQQHLQPQALQTPQIPHQQEFHTNPIIASQYPFLAPYQNQLNSFKPTYYRHSNTPTIATTSTNNFTTNNGASSNLNFTPASQLTPKLHYQILQSSLKKHSISTSNLDITAKNKFLPRSIPADLSSEYPVDQDQINYYSKNYKAQQSPNLSNFQKTSQSPEPLDNRMSSQYNQNKNMSNSPSQYDRTPNPQPQPKQQALPAQQQQQQQQQPQPQQQQQQPQMIMSEEEQLLISNLQETYKSILKLEVETQQGCADVNQKLLENNVGSELNNELWIVYKHVVQLLDNYYDFLLYALSPASTKTGRPLVSNYRILKRMWVYGVVAFLEVLKNVVAIFVEHEVCACFVSYSFNIISCLTDPELGIECWWAEKLGDLSRMAIALYPARYMDWKTSSIYWYQEAIKTQFGHGKIYYHMCSVENDNLEALMLIGKGVNCKDPFVPTQQYLRMIVDNVCSQRNMLTAVEMAMIDFVKIHKILLLPTYSMNEEMINIVSHYSSNFGVDNTNIDFFQIRPDCTTSDINDKVTFWFQKGANFALSNIYHLMGFGLSSNPFAKLFDLPDALKERKDKKDRREKRRRSRSDSASIISAGLSSADPSDPEFLTNSSASQLNEKYWFLLLEHINKGVIELSMKMLKQYLSGPVQTSTPHAIVWLYFLISVCNSIKLYPASKPMFVKLLQAIFPWKVLVLYLNDILCIVRSVPELRSRYKTLLCRTSSGNSSRELFDYFGEEETLWEVWKCWGSLWFDRVYPKGDYSTVFETGIKSNIFDTPLSGAIYNSHEDGERYIRILLLGGYICDFFPEFGLKKSDNIFRFEFQTDAVTINSNNLTYFTYFIRDSRLQPLLKFSGYVESNNEFKKGITEENRNFSSADKLDDLDVPAIVDRSISKGKGGADSVSPDTNEEEDDDDEDDEENDDAETNTNTTTTTNTTNTNKHMVNITNSMNQHTNLNQNDNNNNSNHSFNDVDFAKWTGENDSPKLPMWDHNSYGFMTDFINNQYPAVLAHRSSLELISFGQNEDDNEYEEDSEEDFDENENSDDQYQGTDQYDITSEGGSVSAKAPLSRNAGAGGTSSSDGGNYKLSSVKPVVIKGDLGDHMDTSITFISLDTNVWLKHCGKIFKCVRARIFKLAIPLTVFQELRSLRKSNDSLVAESATRAVIIARQLYAENVALAIRADGTTASHINETREFEQNENWRLNSDELILQSVKLNDAFGKSLSLGYGYSVGELPQLPLFEEPGRVAGVYNGAYRGGYSLSHFPTSRNPSPLAAGPTAAVGHTGTATKSDGTRGEALRPLFVASKHTMLSKADAAEFRYNIVVTDDHDMCLRAEAIGLKHLRSSEWFKTVDRISFGRCFD</sequence>
<feature type="compositionally biased region" description="Low complexity" evidence="1">
    <location>
        <begin position="315"/>
        <end position="342"/>
    </location>
</feature>
<gene>
    <name evidence="3" type="ORF">PMKS-000187</name>
</gene>
<feature type="region of interest" description="Disordered" evidence="1">
    <location>
        <begin position="265"/>
        <end position="343"/>
    </location>
</feature>
<dbReference type="InterPro" id="IPR002716">
    <property type="entry name" value="PIN_dom"/>
</dbReference>